<dbReference type="RefSeq" id="WP_079085916.1">
    <property type="nucleotide sequence ID" value="NZ_WPNZ01000002.1"/>
</dbReference>
<gene>
    <name evidence="2" type="ORF">GPA10_05770</name>
</gene>
<evidence type="ECO:0000256" key="1">
    <source>
        <dbReference type="SAM" id="SignalP"/>
    </source>
</evidence>
<accession>A0A6L6WSZ7</accession>
<feature type="chain" id="PRO_5027065517" description="Secreted protein" evidence="1">
    <location>
        <begin position="30"/>
        <end position="172"/>
    </location>
</feature>
<sequence length="172" mass="17934">MSRSVRVRRATVVAATLVSAVAVAPHAGAADASAVRVSKDADRTTRVTAQADPRAAVAAANVCGSGYSLRKAIPLPVGDDPRERLATLFAYENGSKGCVILDNNQGSKQYMYVKICKVGGGSCDTDSGDFTEYAGPVRVSSFACAPVTAKMAKTSSSTPYVNYKSDRVYPCG</sequence>
<keyword evidence="1" id="KW-0732">Signal</keyword>
<dbReference type="AlphaFoldDB" id="A0A6L6WSZ7"/>
<keyword evidence="3" id="KW-1185">Reference proteome</keyword>
<organism evidence="2 3">
    <name type="scientific">Streptomyces typhae</name>
    <dbReference type="NCBI Taxonomy" id="2681492"/>
    <lineage>
        <taxon>Bacteria</taxon>
        <taxon>Bacillati</taxon>
        <taxon>Actinomycetota</taxon>
        <taxon>Actinomycetes</taxon>
        <taxon>Kitasatosporales</taxon>
        <taxon>Streptomycetaceae</taxon>
        <taxon>Streptomyces</taxon>
    </lineage>
</organism>
<proteinExistence type="predicted"/>
<dbReference type="Proteomes" id="UP000483802">
    <property type="component" value="Unassembled WGS sequence"/>
</dbReference>
<feature type="signal peptide" evidence="1">
    <location>
        <begin position="1"/>
        <end position="29"/>
    </location>
</feature>
<reference evidence="2 3" key="1">
    <citation type="submission" date="2019-11" db="EMBL/GenBank/DDBJ databases">
        <title>Streptomyces typhae sp. nov., a novel endophytic actinomycete isolated from the root of cattail pollen (Typha angustifolia L.).</title>
        <authorList>
            <person name="Peng C."/>
        </authorList>
    </citation>
    <scope>NUCLEOTIDE SEQUENCE [LARGE SCALE GENOMIC DNA]</scope>
    <source>
        <strain evidence="3">p1417</strain>
    </source>
</reference>
<evidence type="ECO:0000313" key="2">
    <source>
        <dbReference type="EMBL" id="MVO84294.1"/>
    </source>
</evidence>
<protein>
    <recommendedName>
        <fullName evidence="4">Secreted protein</fullName>
    </recommendedName>
</protein>
<comment type="caution">
    <text evidence="2">The sequence shown here is derived from an EMBL/GenBank/DDBJ whole genome shotgun (WGS) entry which is preliminary data.</text>
</comment>
<evidence type="ECO:0000313" key="3">
    <source>
        <dbReference type="Proteomes" id="UP000483802"/>
    </source>
</evidence>
<evidence type="ECO:0008006" key="4">
    <source>
        <dbReference type="Google" id="ProtNLM"/>
    </source>
</evidence>
<dbReference type="EMBL" id="WPNZ01000002">
    <property type="protein sequence ID" value="MVO84294.1"/>
    <property type="molecule type" value="Genomic_DNA"/>
</dbReference>
<name>A0A6L6WSZ7_9ACTN</name>